<dbReference type="OrthoDB" id="5582146at2759"/>
<accession>A0A1C7M1R3</accession>
<feature type="region of interest" description="Disordered" evidence="1">
    <location>
        <begin position="39"/>
        <end position="59"/>
    </location>
</feature>
<feature type="compositionally biased region" description="Low complexity" evidence="1">
    <location>
        <begin position="208"/>
        <end position="217"/>
    </location>
</feature>
<keyword evidence="3" id="KW-1185">Reference proteome</keyword>
<dbReference type="EMBL" id="LUGG01000013">
    <property type="protein sequence ID" value="OBZ70852.1"/>
    <property type="molecule type" value="Genomic_DNA"/>
</dbReference>
<name>A0A1C7M1R3_GRIFR</name>
<gene>
    <name evidence="2" type="ORF">A0H81_09222</name>
</gene>
<evidence type="ECO:0000256" key="1">
    <source>
        <dbReference type="SAM" id="MobiDB-lite"/>
    </source>
</evidence>
<sequence length="715" mass="76460">MGYCTGISCFYYTKQPVPDFMTMQSPFIASPRPSILGNVPTRTPSSSPSPSLPAMMQRPASPTDFPLPGTAAYLPDLVSRIRDAHPDLPLDPVILQSLLLCIVAQTRSPSTVAGGNEDSATAGRAGLNLILRTREEDIGLVLNLAALFLTTIFGLPTHKHKVAQKPHPAVPRRAHAHPPLRRVTADDPDVFLRSLFFPRTALLSRLSSVPRPRSHLSADTSRTGKIPRGLGHTPQRSLSNSTPAPNQSPESVDEEDYFFDASSLASSRRALLPGGTLGSSLRSRGSRWGPQAQRTDPLPLAAMFATPGTTAAVPDAAVTLVQGSPDSDNGGETGLTSLIMPKAVVVSGLELAGMPAQRALLQVLLERKLVIEESEDDDGMDGGTWNLPDGFIMVYVCKWDPQERPPLLRGLLDKFAMSADISLPSSARQAYGAYRMTYAPSVRSSPFLSPSSLPQPAHPLSPTSEGSSTPTPSRRNVQLPTSPLQPLPSPVISPSELAYLRTLSRPAATPGPLTRLCERAAAPQPYAVLHPSLATYLLDLFAAARHHPALDGTLLTLHAHTDADALARAFRVLGGDTVGATLVAEEASDALRPGMDGTRGKQGVWARAQGQTASSVESKGVEVHVSVEGPENGSVQTPAQEQARARAEVWDVSEVDIARVFPRVVSHRLRVRDGPEHEVLGSLVWPAVEGKETSEVLGWERKTVKEILVGILADV</sequence>
<dbReference type="OMA" id="VYVCKWD"/>
<feature type="region of interest" description="Disordered" evidence="1">
    <location>
        <begin position="272"/>
        <end position="295"/>
    </location>
</feature>
<reference evidence="2 3" key="1">
    <citation type="submission" date="2016-03" db="EMBL/GenBank/DDBJ databases">
        <title>Whole genome sequencing of Grifola frondosa 9006-11.</title>
        <authorList>
            <person name="Min B."/>
            <person name="Park H."/>
            <person name="Kim J.-G."/>
            <person name="Cho H."/>
            <person name="Oh Y.-L."/>
            <person name="Kong W.-S."/>
            <person name="Choi I.-G."/>
        </authorList>
    </citation>
    <scope>NUCLEOTIDE SEQUENCE [LARGE SCALE GENOMIC DNA]</scope>
    <source>
        <strain evidence="2 3">9006-11</strain>
    </source>
</reference>
<evidence type="ECO:0000313" key="3">
    <source>
        <dbReference type="Proteomes" id="UP000092993"/>
    </source>
</evidence>
<dbReference type="AlphaFoldDB" id="A0A1C7M1R3"/>
<protein>
    <submittedName>
        <fullName evidence="2">Uncharacterized protein</fullName>
    </submittedName>
</protein>
<feature type="compositionally biased region" description="Polar residues" evidence="1">
    <location>
        <begin position="234"/>
        <end position="250"/>
    </location>
</feature>
<comment type="caution">
    <text evidence="2">The sequence shown here is derived from an EMBL/GenBank/DDBJ whole genome shotgun (WGS) entry which is preliminary data.</text>
</comment>
<feature type="region of interest" description="Disordered" evidence="1">
    <location>
        <begin position="445"/>
        <end position="490"/>
    </location>
</feature>
<feature type="compositionally biased region" description="Low complexity" evidence="1">
    <location>
        <begin position="272"/>
        <end position="287"/>
    </location>
</feature>
<proteinExistence type="predicted"/>
<dbReference type="Proteomes" id="UP000092993">
    <property type="component" value="Unassembled WGS sequence"/>
</dbReference>
<feature type="region of interest" description="Disordered" evidence="1">
    <location>
        <begin position="208"/>
        <end position="254"/>
    </location>
</feature>
<evidence type="ECO:0000313" key="2">
    <source>
        <dbReference type="EMBL" id="OBZ70852.1"/>
    </source>
</evidence>
<organism evidence="2 3">
    <name type="scientific">Grifola frondosa</name>
    <name type="common">Maitake</name>
    <name type="synonym">Polyporus frondosus</name>
    <dbReference type="NCBI Taxonomy" id="5627"/>
    <lineage>
        <taxon>Eukaryota</taxon>
        <taxon>Fungi</taxon>
        <taxon>Dikarya</taxon>
        <taxon>Basidiomycota</taxon>
        <taxon>Agaricomycotina</taxon>
        <taxon>Agaricomycetes</taxon>
        <taxon>Polyporales</taxon>
        <taxon>Grifolaceae</taxon>
        <taxon>Grifola</taxon>
    </lineage>
</organism>
<feature type="compositionally biased region" description="Low complexity" evidence="1">
    <location>
        <begin position="445"/>
        <end position="482"/>
    </location>
</feature>